<evidence type="ECO:0000313" key="1">
    <source>
        <dbReference type="EMBL" id="CAF1624691.1"/>
    </source>
</evidence>
<feature type="non-terminal residue" evidence="2">
    <location>
        <position position="1"/>
    </location>
</feature>
<dbReference type="EMBL" id="CAJNOK010057008">
    <property type="protein sequence ID" value="CAF1624691.1"/>
    <property type="molecule type" value="Genomic_DNA"/>
</dbReference>
<comment type="caution">
    <text evidence="2">The sequence shown here is derived from an EMBL/GenBank/DDBJ whole genome shotgun (WGS) entry which is preliminary data.</text>
</comment>
<evidence type="ECO:0000313" key="3">
    <source>
        <dbReference type="Proteomes" id="UP000682733"/>
    </source>
</evidence>
<evidence type="ECO:0000313" key="2">
    <source>
        <dbReference type="EMBL" id="CAF4446650.1"/>
    </source>
</evidence>
<dbReference type="AlphaFoldDB" id="A0A8S2WGV1"/>
<organism evidence="2 3">
    <name type="scientific">Didymodactylos carnosus</name>
    <dbReference type="NCBI Taxonomy" id="1234261"/>
    <lineage>
        <taxon>Eukaryota</taxon>
        <taxon>Metazoa</taxon>
        <taxon>Spiralia</taxon>
        <taxon>Gnathifera</taxon>
        <taxon>Rotifera</taxon>
        <taxon>Eurotatoria</taxon>
        <taxon>Bdelloidea</taxon>
        <taxon>Philodinida</taxon>
        <taxon>Philodinidae</taxon>
        <taxon>Didymodactylos</taxon>
    </lineage>
</organism>
<protein>
    <submittedName>
        <fullName evidence="2">Uncharacterized protein</fullName>
    </submittedName>
</protein>
<accession>A0A8S2WGV1</accession>
<dbReference type="Proteomes" id="UP000682733">
    <property type="component" value="Unassembled WGS sequence"/>
</dbReference>
<dbReference type="EMBL" id="CAJOBA010082128">
    <property type="protein sequence ID" value="CAF4446650.1"/>
    <property type="molecule type" value="Genomic_DNA"/>
</dbReference>
<gene>
    <name evidence="1" type="ORF">OVA965_LOCUS43391</name>
    <name evidence="2" type="ORF">TMI583_LOCUS45628</name>
</gene>
<sequence length="39" mass="4327">MALADGRDFHRNGDQNLDGVAWVWIDTNMSKAAKSLPKP</sequence>
<dbReference type="Proteomes" id="UP000677228">
    <property type="component" value="Unassembled WGS sequence"/>
</dbReference>
<proteinExistence type="predicted"/>
<name>A0A8S2WGV1_9BILA</name>
<reference evidence="2" key="1">
    <citation type="submission" date="2021-02" db="EMBL/GenBank/DDBJ databases">
        <authorList>
            <person name="Nowell W R."/>
        </authorList>
    </citation>
    <scope>NUCLEOTIDE SEQUENCE</scope>
</reference>